<reference evidence="1" key="1">
    <citation type="submission" date="2018-05" db="EMBL/GenBank/DDBJ databases">
        <authorList>
            <person name="Lanie J.A."/>
            <person name="Ng W.-L."/>
            <person name="Kazmierczak K.M."/>
            <person name="Andrzejewski T.M."/>
            <person name="Davidsen T.M."/>
            <person name="Wayne K.J."/>
            <person name="Tettelin H."/>
            <person name="Glass J.I."/>
            <person name="Rusch D."/>
            <person name="Podicherti R."/>
            <person name="Tsui H.-C.T."/>
            <person name="Winkler M.E."/>
        </authorList>
    </citation>
    <scope>NUCLEOTIDE SEQUENCE</scope>
</reference>
<dbReference type="SUPFAM" id="SSF54593">
    <property type="entry name" value="Glyoxalase/Bleomycin resistance protein/Dihydroxybiphenyl dioxygenase"/>
    <property type="match status" value="1"/>
</dbReference>
<sequence length="92" mass="10003">MRTIKEVQQHKDNKGMIGYTTLGTNDLEKATEFYDALFKDLGLKKITPNDRLVLWSSKAGAAMLGIIKPFDGEAATSGNGIMVALLVNDAET</sequence>
<dbReference type="EMBL" id="UINC01092626">
    <property type="protein sequence ID" value="SVC46367.1"/>
    <property type="molecule type" value="Genomic_DNA"/>
</dbReference>
<dbReference type="InterPro" id="IPR029068">
    <property type="entry name" value="Glyas_Bleomycin-R_OHBP_Dase"/>
</dbReference>
<name>A0A382MF56_9ZZZZ</name>
<evidence type="ECO:0000313" key="1">
    <source>
        <dbReference type="EMBL" id="SVC46367.1"/>
    </source>
</evidence>
<dbReference type="Gene3D" id="3.10.180.10">
    <property type="entry name" value="2,3-Dihydroxybiphenyl 1,2-Dioxygenase, domain 1"/>
    <property type="match status" value="1"/>
</dbReference>
<accession>A0A382MF56</accession>
<organism evidence="1">
    <name type="scientific">marine metagenome</name>
    <dbReference type="NCBI Taxonomy" id="408172"/>
    <lineage>
        <taxon>unclassified sequences</taxon>
        <taxon>metagenomes</taxon>
        <taxon>ecological metagenomes</taxon>
    </lineage>
</organism>
<protein>
    <recommendedName>
        <fullName evidence="2">Glyoxalase/fosfomycin resistance/dioxygenase domain-containing protein</fullName>
    </recommendedName>
</protein>
<gene>
    <name evidence="1" type="ORF">METZ01_LOCUS299221</name>
</gene>
<feature type="non-terminal residue" evidence="1">
    <location>
        <position position="92"/>
    </location>
</feature>
<proteinExistence type="predicted"/>
<dbReference type="AlphaFoldDB" id="A0A382MF56"/>
<evidence type="ECO:0008006" key="2">
    <source>
        <dbReference type="Google" id="ProtNLM"/>
    </source>
</evidence>